<feature type="domain" description="PAS" evidence="2">
    <location>
        <begin position="214"/>
        <end position="283"/>
    </location>
</feature>
<dbReference type="EMBL" id="CP036532">
    <property type="protein sequence ID" value="QBK31242.1"/>
    <property type="molecule type" value="Genomic_DNA"/>
</dbReference>
<feature type="domain" description="PAS" evidence="2">
    <location>
        <begin position="97"/>
        <end position="164"/>
    </location>
</feature>
<name>A0A4P6V1K3_9HYPH</name>
<keyword evidence="1" id="KW-0175">Coiled coil</keyword>
<proteinExistence type="predicted"/>
<reference evidence="3 4" key="1">
    <citation type="journal article" date="2017" name="Int. J. Syst. Evol. Microbiol.">
        <title>Roseitalea porphyridii gen. nov., sp. nov., isolated from a red alga, and reclassification of Hoeflea suaedae Chung et al. 2013 as Pseudohoeflea suaedae gen. nov., comb. nov.</title>
        <authorList>
            <person name="Hyeon J.W."/>
            <person name="Jeong S.E."/>
            <person name="Baek K."/>
            <person name="Jeon C.O."/>
        </authorList>
    </citation>
    <scope>NUCLEOTIDE SEQUENCE [LARGE SCALE GENOMIC DNA]</scope>
    <source>
        <strain evidence="3 4">MA7-20</strain>
    </source>
</reference>
<dbReference type="InterPro" id="IPR009057">
    <property type="entry name" value="Homeodomain-like_sf"/>
</dbReference>
<evidence type="ECO:0000259" key="2">
    <source>
        <dbReference type="SMART" id="SM00091"/>
    </source>
</evidence>
<gene>
    <name evidence="3" type="primary">ppsR</name>
    <name evidence="3" type="ORF">E0E05_11915</name>
</gene>
<dbReference type="GO" id="GO:0043565">
    <property type="term" value="F:sequence-specific DNA binding"/>
    <property type="evidence" value="ECO:0007669"/>
    <property type="project" value="InterPro"/>
</dbReference>
<dbReference type="Gene3D" id="1.10.10.60">
    <property type="entry name" value="Homeodomain-like"/>
    <property type="match status" value="1"/>
</dbReference>
<dbReference type="InterPro" id="IPR000014">
    <property type="entry name" value="PAS"/>
</dbReference>
<sequence length="412" mass="45181">MDRPGVARHRHPECFDKIDALLEENDKTGTTRRRQVNHPAKGLPDLPVDYTLVTIEGMPWRLALGEDMRKLSDIQQQLVRTQTELESEYRKIREAEGRYRTIFHKTAQAIIIVDGDSHAVIDINLTGANLLHQPASRLIDKPAQQLVERDDRNALTDALGAARHGGARKTLTLHAAGHADPLSAVIEPYRENGRGNLMLSLLPAAGTSAEMSESADMALLDSFAEALVIIDRKGMIAAANDPFLDLIHVLNKSMVIDRNLNGWLGASSVDLQVLLSRVREEGQVRQFSTVVRDELGTTKTVAVSAARMPGESDGQRIGVQISEAARRDAQFTVPSPGADAGSSDFAELVGRVPLKDLIREAVDVIEKMCIEAALRQTDNNRASAADMLGLSRQSLYIKLRRHGLEDFGSDNA</sequence>
<dbReference type="Proteomes" id="UP000293719">
    <property type="component" value="Chromosome"/>
</dbReference>
<accession>A0A4P6V1K3</accession>
<dbReference type="PRINTS" id="PR01590">
    <property type="entry name" value="HTHFIS"/>
</dbReference>
<evidence type="ECO:0000256" key="1">
    <source>
        <dbReference type="SAM" id="Coils"/>
    </source>
</evidence>
<dbReference type="InterPro" id="IPR002197">
    <property type="entry name" value="HTH_Fis"/>
</dbReference>
<organism evidence="3 4">
    <name type="scientific">Roseitalea porphyridii</name>
    <dbReference type="NCBI Taxonomy" id="1852022"/>
    <lineage>
        <taxon>Bacteria</taxon>
        <taxon>Pseudomonadati</taxon>
        <taxon>Pseudomonadota</taxon>
        <taxon>Alphaproteobacteria</taxon>
        <taxon>Hyphomicrobiales</taxon>
        <taxon>Ahrensiaceae</taxon>
        <taxon>Roseitalea</taxon>
    </lineage>
</organism>
<dbReference type="Gene3D" id="1.20.5.430">
    <property type="match status" value="1"/>
</dbReference>
<dbReference type="NCBIfam" id="TIGR02040">
    <property type="entry name" value="PpsR-CrtJ"/>
    <property type="match status" value="1"/>
</dbReference>
<dbReference type="SUPFAM" id="SSF46689">
    <property type="entry name" value="Homeodomain-like"/>
    <property type="match status" value="1"/>
</dbReference>
<keyword evidence="4" id="KW-1185">Reference proteome</keyword>
<feature type="coiled-coil region" evidence="1">
    <location>
        <begin position="71"/>
        <end position="98"/>
    </location>
</feature>
<evidence type="ECO:0000313" key="4">
    <source>
        <dbReference type="Proteomes" id="UP000293719"/>
    </source>
</evidence>
<dbReference type="Gene3D" id="3.30.450.20">
    <property type="entry name" value="PAS domain"/>
    <property type="match status" value="2"/>
</dbReference>
<dbReference type="AlphaFoldDB" id="A0A4P6V1K3"/>
<dbReference type="InterPro" id="IPR035965">
    <property type="entry name" value="PAS-like_dom_sf"/>
</dbReference>
<dbReference type="SMART" id="SM00091">
    <property type="entry name" value="PAS"/>
    <property type="match status" value="2"/>
</dbReference>
<dbReference type="SUPFAM" id="SSF55785">
    <property type="entry name" value="PYP-like sensor domain (PAS domain)"/>
    <property type="match status" value="2"/>
</dbReference>
<dbReference type="Pfam" id="PF02954">
    <property type="entry name" value="HTH_8"/>
    <property type="match status" value="1"/>
</dbReference>
<dbReference type="KEGG" id="rpod:E0E05_11915"/>
<dbReference type="Pfam" id="PF13188">
    <property type="entry name" value="PAS_8"/>
    <property type="match status" value="1"/>
</dbReference>
<protein>
    <submittedName>
        <fullName evidence="3">Transcriptional regulator PpsR</fullName>
    </submittedName>
</protein>
<evidence type="ECO:0000313" key="3">
    <source>
        <dbReference type="EMBL" id="QBK31242.1"/>
    </source>
</evidence>
<dbReference type="InterPro" id="IPR011785">
    <property type="entry name" value="Tscrpt_reg_PpsR-CrtJ"/>
</dbReference>